<evidence type="ECO:0000313" key="3">
    <source>
        <dbReference type="EMBL" id="OCF24167.1"/>
    </source>
</evidence>
<dbReference type="GeneID" id="30210025"/>
<feature type="compositionally biased region" description="Basic and acidic residues" evidence="1">
    <location>
        <begin position="110"/>
        <end position="120"/>
    </location>
</feature>
<evidence type="ECO:0000256" key="2">
    <source>
        <dbReference type="SAM" id="SignalP"/>
    </source>
</evidence>
<keyword evidence="2" id="KW-0732">Signal</keyword>
<protein>
    <submittedName>
        <fullName evidence="3">Uncharacterized protein</fullName>
    </submittedName>
</protein>
<accession>A0A1B9FZH2</accession>
<feature type="chain" id="PRO_5042334731" evidence="2">
    <location>
        <begin position="20"/>
        <end position="142"/>
    </location>
</feature>
<name>A0A1B9FZH2_9TREE</name>
<dbReference type="EMBL" id="KI894022">
    <property type="protein sequence ID" value="OCF24167.1"/>
    <property type="molecule type" value="Genomic_DNA"/>
</dbReference>
<organism evidence="3">
    <name type="scientific">Kwoniella bestiolae CBS 10118</name>
    <dbReference type="NCBI Taxonomy" id="1296100"/>
    <lineage>
        <taxon>Eukaryota</taxon>
        <taxon>Fungi</taxon>
        <taxon>Dikarya</taxon>
        <taxon>Basidiomycota</taxon>
        <taxon>Agaricomycotina</taxon>
        <taxon>Tremellomycetes</taxon>
        <taxon>Tremellales</taxon>
        <taxon>Cryptococcaceae</taxon>
        <taxon>Kwoniella</taxon>
    </lineage>
</organism>
<reference evidence="4" key="2">
    <citation type="submission" date="2013-07" db="EMBL/GenBank/DDBJ databases">
        <authorList>
            <consortium name="The Broad Institute Genome Sequencing Platform"/>
            <person name="Cuomo C."/>
            <person name="Litvintseva A."/>
            <person name="Chen Y."/>
            <person name="Heitman J."/>
            <person name="Sun S."/>
            <person name="Springer D."/>
            <person name="Dromer F."/>
            <person name="Young S.K."/>
            <person name="Zeng Q."/>
            <person name="Gargeya S."/>
            <person name="Fitzgerald M."/>
            <person name="Abouelleil A."/>
            <person name="Alvarado L."/>
            <person name="Berlin A.M."/>
            <person name="Chapman S.B."/>
            <person name="Dewar J."/>
            <person name="Goldberg J."/>
            <person name="Griggs A."/>
            <person name="Gujja S."/>
            <person name="Hansen M."/>
            <person name="Howarth C."/>
            <person name="Imamovic A."/>
            <person name="Larimer J."/>
            <person name="McCowan C."/>
            <person name="Murphy C."/>
            <person name="Pearson M."/>
            <person name="Priest M."/>
            <person name="Roberts A."/>
            <person name="Saif S."/>
            <person name="Shea T."/>
            <person name="Sykes S."/>
            <person name="Wortman J."/>
            <person name="Nusbaum C."/>
            <person name="Birren B."/>
        </authorList>
    </citation>
    <scope>NUCLEOTIDE SEQUENCE</scope>
    <source>
        <strain evidence="4">CBS 10118</strain>
    </source>
</reference>
<reference evidence="4" key="4">
    <citation type="submission" date="2024-02" db="EMBL/GenBank/DDBJ databases">
        <title>Comparative genomics of Cryptococcus and Kwoniella reveals pathogenesis evolution and contrasting modes of karyotype evolution via chromosome fusion or intercentromeric recombination.</title>
        <authorList>
            <person name="Coelho M.A."/>
            <person name="David-Palma M."/>
            <person name="Shea T."/>
            <person name="Bowers K."/>
            <person name="McGinley-Smith S."/>
            <person name="Mohammad A.W."/>
            <person name="Gnirke A."/>
            <person name="Yurkov A.M."/>
            <person name="Nowrousian M."/>
            <person name="Sun S."/>
            <person name="Cuomo C.A."/>
            <person name="Heitman J."/>
        </authorList>
    </citation>
    <scope>NUCLEOTIDE SEQUENCE</scope>
    <source>
        <strain evidence="4">CBS 10118</strain>
    </source>
</reference>
<reference evidence="3" key="3">
    <citation type="submission" date="2014-01" db="EMBL/GenBank/DDBJ databases">
        <title>Evolution of pathogenesis and genome organization in the Tremellales.</title>
        <authorList>
            <person name="Cuomo C."/>
            <person name="Litvintseva A."/>
            <person name="Heitman J."/>
            <person name="Chen Y."/>
            <person name="Sun S."/>
            <person name="Springer D."/>
            <person name="Dromer F."/>
            <person name="Young S."/>
            <person name="Zeng Q."/>
            <person name="Chapman S."/>
            <person name="Gujja S."/>
            <person name="Saif S."/>
            <person name="Birren B."/>
        </authorList>
    </citation>
    <scope>NUCLEOTIDE SEQUENCE</scope>
    <source>
        <strain evidence="3">CBS 10118</strain>
    </source>
</reference>
<dbReference type="VEuPathDB" id="FungiDB:I302_05626"/>
<evidence type="ECO:0000313" key="5">
    <source>
        <dbReference type="Proteomes" id="UP000092730"/>
    </source>
</evidence>
<feature type="region of interest" description="Disordered" evidence="1">
    <location>
        <begin position="92"/>
        <end position="142"/>
    </location>
</feature>
<gene>
    <name evidence="3" type="ORF">I302_05626</name>
    <name evidence="4" type="ORF">I302_107109</name>
</gene>
<feature type="compositionally biased region" description="Basic residues" evidence="1">
    <location>
        <begin position="132"/>
        <end position="142"/>
    </location>
</feature>
<reference evidence="3" key="1">
    <citation type="submission" date="2013-07" db="EMBL/GenBank/DDBJ databases">
        <title>The Genome Sequence of Cryptococcus bestiolae CBS10118.</title>
        <authorList>
            <consortium name="The Broad Institute Genome Sequencing Platform"/>
            <person name="Cuomo C."/>
            <person name="Litvintseva A."/>
            <person name="Chen Y."/>
            <person name="Heitman J."/>
            <person name="Sun S."/>
            <person name="Springer D."/>
            <person name="Dromer F."/>
            <person name="Young S.K."/>
            <person name="Zeng Q."/>
            <person name="Gargeya S."/>
            <person name="Fitzgerald M."/>
            <person name="Abouelleil A."/>
            <person name="Alvarado L."/>
            <person name="Berlin A.M."/>
            <person name="Chapman S.B."/>
            <person name="Dewar J."/>
            <person name="Goldberg J."/>
            <person name="Griggs A."/>
            <person name="Gujja S."/>
            <person name="Hansen M."/>
            <person name="Howarth C."/>
            <person name="Imamovic A."/>
            <person name="Larimer J."/>
            <person name="McCowan C."/>
            <person name="Murphy C."/>
            <person name="Pearson M."/>
            <person name="Priest M."/>
            <person name="Roberts A."/>
            <person name="Saif S."/>
            <person name="Shea T."/>
            <person name="Sykes S."/>
            <person name="Wortman J."/>
            <person name="Nusbaum C."/>
            <person name="Birren B."/>
        </authorList>
    </citation>
    <scope>NUCLEOTIDE SEQUENCE [LARGE SCALE GENOMIC DNA]</scope>
    <source>
        <strain evidence="3">CBS 10118</strain>
    </source>
</reference>
<dbReference type="RefSeq" id="XP_019045237.1">
    <property type="nucleotide sequence ID" value="XM_019192240.1"/>
</dbReference>
<proteinExistence type="predicted"/>
<dbReference type="EMBL" id="CP144545">
    <property type="protein sequence ID" value="WVW85073.1"/>
    <property type="molecule type" value="Genomic_DNA"/>
</dbReference>
<feature type="signal peptide" evidence="2">
    <location>
        <begin position="1"/>
        <end position="19"/>
    </location>
</feature>
<dbReference type="AlphaFoldDB" id="A0A1B9FZH2"/>
<dbReference type="Proteomes" id="UP000092730">
    <property type="component" value="Chromosome 5"/>
</dbReference>
<evidence type="ECO:0000256" key="1">
    <source>
        <dbReference type="SAM" id="MobiDB-lite"/>
    </source>
</evidence>
<sequence>MLLDAYLPFILLFIPLISAQPTPTRPPTQPLTSIMQSTTSPIIHPTEHINSPSDVRFQTHQTGNINRVETGAGIDDHLWMSGVLHTVEKAVQKQDEDSLLKPETSLPAGDKLEEGKKVFEGGRTVVMDSSRSRRRRRRRVHP</sequence>
<dbReference type="KEGG" id="kbi:30210025"/>
<keyword evidence="5" id="KW-1185">Reference proteome</keyword>
<evidence type="ECO:0000313" key="4">
    <source>
        <dbReference type="EMBL" id="WVW85073.1"/>
    </source>
</evidence>